<gene>
    <name evidence="1" type="ORF">Scep_019284</name>
</gene>
<protein>
    <submittedName>
        <fullName evidence="1">Uncharacterized protein</fullName>
    </submittedName>
</protein>
<evidence type="ECO:0000313" key="2">
    <source>
        <dbReference type="Proteomes" id="UP001419268"/>
    </source>
</evidence>
<proteinExistence type="predicted"/>
<dbReference type="AlphaFoldDB" id="A0AAP0IAW2"/>
<dbReference type="Proteomes" id="UP001419268">
    <property type="component" value="Unassembled WGS sequence"/>
</dbReference>
<sequence>MGVRALQTWFCRIKCQIHGPSATPCFSMDPETRDDLEDKLVSNRRTSDRLRPNKVTWDPCIENRSDGMVHPMTFYDGTLKYMDIMEPYHPERFLRQLGHVQDVPAPSYRPLEASRGPSALK</sequence>
<name>A0AAP0IAW2_9MAGN</name>
<organism evidence="1 2">
    <name type="scientific">Stephania cephalantha</name>
    <dbReference type="NCBI Taxonomy" id="152367"/>
    <lineage>
        <taxon>Eukaryota</taxon>
        <taxon>Viridiplantae</taxon>
        <taxon>Streptophyta</taxon>
        <taxon>Embryophyta</taxon>
        <taxon>Tracheophyta</taxon>
        <taxon>Spermatophyta</taxon>
        <taxon>Magnoliopsida</taxon>
        <taxon>Ranunculales</taxon>
        <taxon>Menispermaceae</taxon>
        <taxon>Menispermoideae</taxon>
        <taxon>Cissampelideae</taxon>
        <taxon>Stephania</taxon>
    </lineage>
</organism>
<reference evidence="1 2" key="1">
    <citation type="submission" date="2024-01" db="EMBL/GenBank/DDBJ databases">
        <title>Genome assemblies of Stephania.</title>
        <authorList>
            <person name="Yang L."/>
        </authorList>
    </citation>
    <scope>NUCLEOTIDE SEQUENCE [LARGE SCALE GENOMIC DNA]</scope>
    <source>
        <strain evidence="1">JXDWG</strain>
        <tissue evidence="1">Leaf</tissue>
    </source>
</reference>
<accession>A0AAP0IAW2</accession>
<evidence type="ECO:0000313" key="1">
    <source>
        <dbReference type="EMBL" id="KAK9111765.1"/>
    </source>
</evidence>
<keyword evidence="2" id="KW-1185">Reference proteome</keyword>
<dbReference type="EMBL" id="JBBNAG010000008">
    <property type="protein sequence ID" value="KAK9111765.1"/>
    <property type="molecule type" value="Genomic_DNA"/>
</dbReference>
<comment type="caution">
    <text evidence="1">The sequence shown here is derived from an EMBL/GenBank/DDBJ whole genome shotgun (WGS) entry which is preliminary data.</text>
</comment>